<dbReference type="PANTHER" id="PTHR30273:SF2">
    <property type="entry name" value="PROTEIN FECR"/>
    <property type="match status" value="1"/>
</dbReference>
<accession>A0A2P8HGR4</accession>
<dbReference type="InterPro" id="IPR012373">
    <property type="entry name" value="Ferrdict_sens_TM"/>
</dbReference>
<dbReference type="InterPro" id="IPR006860">
    <property type="entry name" value="FecR"/>
</dbReference>
<keyword evidence="1" id="KW-0472">Membrane</keyword>
<dbReference type="Pfam" id="PF16344">
    <property type="entry name" value="FecR_C"/>
    <property type="match status" value="1"/>
</dbReference>
<dbReference type="EMBL" id="PYAW01000004">
    <property type="protein sequence ID" value="PSL45411.1"/>
    <property type="molecule type" value="Genomic_DNA"/>
</dbReference>
<sequence length="399" mass="44414">MSNIQLKELFKKYLDETLTPEEFSQLYEMIHAGYDPEVLDELLDGVLSNPDFTVSSGDYDKKEVFASLLAKIEEREVKEVLPTPVIPIYRKRWIAVGAAAIIFLLAGSIYWMLAMRNPSNQLVAEKKQVKFDAPPGRSGAILTLSNGKQIELDNTQNGSLAQQGNTRLLKQGGKLSYKTEDAFADKPMVLYNVVTTPRGRQFQLVLADGTRVWLNAASSIKFPTTFNGKERRVAVSGEAYFEVAHNYNMPFVVQVNKSEIAVLGTHFDVLNYNDENNISATLLEGSIKVTNASQHILLVPGEQGKIERATGELSSKKVDADQVIAWTKGELAISNSDFSGLMRQISRWYDVDVVFQGNVPNVRIGGFLHRDVNLSTVLDFLGENGVRYKTEGKTITILQ</sequence>
<evidence type="ECO:0000313" key="4">
    <source>
        <dbReference type="EMBL" id="PSL45411.1"/>
    </source>
</evidence>
<dbReference type="Gene3D" id="3.55.50.30">
    <property type="match status" value="1"/>
</dbReference>
<dbReference type="Gene3D" id="2.60.120.1440">
    <property type="match status" value="1"/>
</dbReference>
<feature type="domain" description="FecR protein" evidence="2">
    <location>
        <begin position="193"/>
        <end position="288"/>
    </location>
</feature>
<reference evidence="4 5" key="1">
    <citation type="submission" date="2018-03" db="EMBL/GenBank/DDBJ databases">
        <title>Genomic Encyclopedia of Archaeal and Bacterial Type Strains, Phase II (KMG-II): from individual species to whole genera.</title>
        <authorList>
            <person name="Goeker M."/>
        </authorList>
    </citation>
    <scope>NUCLEOTIDE SEQUENCE [LARGE SCALE GENOMIC DNA]</scope>
    <source>
        <strain evidence="4 5">DSM 24859</strain>
    </source>
</reference>
<evidence type="ECO:0000259" key="3">
    <source>
        <dbReference type="Pfam" id="PF16344"/>
    </source>
</evidence>
<gene>
    <name evidence="4" type="ORF">CLV51_104113</name>
</gene>
<protein>
    <submittedName>
        <fullName evidence="4">FecR family protein</fullName>
    </submittedName>
</protein>
<name>A0A2P8HGR4_CHINA</name>
<evidence type="ECO:0000256" key="1">
    <source>
        <dbReference type="SAM" id="Phobius"/>
    </source>
</evidence>
<keyword evidence="1" id="KW-1133">Transmembrane helix</keyword>
<keyword evidence="1" id="KW-0812">Transmembrane</keyword>
<dbReference type="InterPro" id="IPR032508">
    <property type="entry name" value="FecR_C"/>
</dbReference>
<dbReference type="Pfam" id="PF04773">
    <property type="entry name" value="FecR"/>
    <property type="match status" value="1"/>
</dbReference>
<keyword evidence="5" id="KW-1185">Reference proteome</keyword>
<evidence type="ECO:0000259" key="2">
    <source>
        <dbReference type="Pfam" id="PF04773"/>
    </source>
</evidence>
<dbReference type="RefSeq" id="WP_106529748.1">
    <property type="nucleotide sequence ID" value="NZ_PYAW01000004.1"/>
</dbReference>
<evidence type="ECO:0000313" key="5">
    <source>
        <dbReference type="Proteomes" id="UP000240971"/>
    </source>
</evidence>
<organism evidence="4 5">
    <name type="scientific">Chitinophaga niastensis</name>
    <dbReference type="NCBI Taxonomy" id="536980"/>
    <lineage>
        <taxon>Bacteria</taxon>
        <taxon>Pseudomonadati</taxon>
        <taxon>Bacteroidota</taxon>
        <taxon>Chitinophagia</taxon>
        <taxon>Chitinophagales</taxon>
        <taxon>Chitinophagaceae</taxon>
        <taxon>Chitinophaga</taxon>
    </lineage>
</organism>
<feature type="domain" description="Protein FecR C-terminal" evidence="3">
    <location>
        <begin position="333"/>
        <end position="397"/>
    </location>
</feature>
<dbReference type="AlphaFoldDB" id="A0A2P8HGR4"/>
<comment type="caution">
    <text evidence="4">The sequence shown here is derived from an EMBL/GenBank/DDBJ whole genome shotgun (WGS) entry which is preliminary data.</text>
</comment>
<dbReference type="Proteomes" id="UP000240971">
    <property type="component" value="Unassembled WGS sequence"/>
</dbReference>
<dbReference type="OrthoDB" id="1099963at2"/>
<dbReference type="GO" id="GO:0016989">
    <property type="term" value="F:sigma factor antagonist activity"/>
    <property type="evidence" value="ECO:0007669"/>
    <property type="project" value="TreeGrafter"/>
</dbReference>
<dbReference type="PANTHER" id="PTHR30273">
    <property type="entry name" value="PERIPLASMIC SIGNAL SENSOR AND SIGMA FACTOR ACTIVATOR FECR-RELATED"/>
    <property type="match status" value="1"/>
</dbReference>
<feature type="transmembrane region" description="Helical" evidence="1">
    <location>
        <begin position="93"/>
        <end position="113"/>
    </location>
</feature>
<proteinExistence type="predicted"/>
<dbReference type="FunFam" id="2.60.120.1440:FF:000001">
    <property type="entry name" value="Putative anti-sigma factor"/>
    <property type="match status" value="1"/>
</dbReference>